<evidence type="ECO:0000256" key="13">
    <source>
        <dbReference type="ARBA" id="ARBA00023146"/>
    </source>
</evidence>
<dbReference type="HAMAP" id="MF_00283">
    <property type="entry name" value="Phe_tRNA_synth_beta1"/>
    <property type="match status" value="1"/>
</dbReference>
<evidence type="ECO:0000256" key="10">
    <source>
        <dbReference type="ARBA" id="ARBA00022842"/>
    </source>
</evidence>
<evidence type="ECO:0000256" key="7">
    <source>
        <dbReference type="ARBA" id="ARBA00022723"/>
    </source>
</evidence>
<dbReference type="SMART" id="SM00873">
    <property type="entry name" value="B3_4"/>
    <property type="match status" value="1"/>
</dbReference>
<dbReference type="Pfam" id="PF03484">
    <property type="entry name" value="B5"/>
    <property type="match status" value="1"/>
</dbReference>
<dbReference type="SUPFAM" id="SSF54991">
    <property type="entry name" value="Anticodon-binding domain of PheRS"/>
    <property type="match status" value="1"/>
</dbReference>
<dbReference type="EC" id="6.1.1.20" evidence="15"/>
<dbReference type="SUPFAM" id="SSF50249">
    <property type="entry name" value="Nucleic acid-binding proteins"/>
    <property type="match status" value="1"/>
</dbReference>
<keyword evidence="6 15" id="KW-0436">Ligase</keyword>
<dbReference type="InterPro" id="IPR005121">
    <property type="entry name" value="Fdx_antiC-bd"/>
</dbReference>
<dbReference type="SUPFAM" id="SSF56037">
    <property type="entry name" value="PheT/TilS domain"/>
    <property type="match status" value="1"/>
</dbReference>
<evidence type="ECO:0000313" key="21">
    <source>
        <dbReference type="Proteomes" id="UP000051084"/>
    </source>
</evidence>
<dbReference type="FunFam" id="3.30.56.10:FF:000002">
    <property type="entry name" value="Phenylalanine--tRNA ligase beta subunit"/>
    <property type="match status" value="1"/>
</dbReference>
<dbReference type="InterPro" id="IPR009061">
    <property type="entry name" value="DNA-bd_dom_put_sf"/>
</dbReference>
<evidence type="ECO:0000256" key="14">
    <source>
        <dbReference type="ARBA" id="ARBA00049255"/>
    </source>
</evidence>
<feature type="domain" description="FDX-ACB" evidence="18">
    <location>
        <begin position="715"/>
        <end position="808"/>
    </location>
</feature>
<keyword evidence="21" id="KW-1185">Reference proteome</keyword>
<feature type="binding site" evidence="15">
    <location>
        <position position="475"/>
    </location>
    <ligand>
        <name>Mg(2+)</name>
        <dbReference type="ChEBI" id="CHEBI:18420"/>
        <note>shared with alpha subunit</note>
    </ligand>
</feature>
<dbReference type="PROSITE" id="PS51483">
    <property type="entry name" value="B5"/>
    <property type="match status" value="1"/>
</dbReference>
<dbReference type="InterPro" id="IPR020825">
    <property type="entry name" value="Phe-tRNA_synthase-like_B3/B4"/>
</dbReference>
<keyword evidence="8 15" id="KW-0547">Nucleotide-binding</keyword>
<evidence type="ECO:0000256" key="16">
    <source>
        <dbReference type="PROSITE-ProRule" id="PRU00209"/>
    </source>
</evidence>
<dbReference type="SMART" id="SM00874">
    <property type="entry name" value="B5"/>
    <property type="match status" value="1"/>
</dbReference>
<dbReference type="EMBL" id="AZGC01000018">
    <property type="protein sequence ID" value="KRL95636.1"/>
    <property type="molecule type" value="Genomic_DNA"/>
</dbReference>
<keyword evidence="10 15" id="KW-0460">Magnesium</keyword>
<dbReference type="NCBIfam" id="NF045760">
    <property type="entry name" value="YtpR"/>
    <property type="match status" value="1"/>
</dbReference>
<evidence type="ECO:0000256" key="12">
    <source>
        <dbReference type="ARBA" id="ARBA00022917"/>
    </source>
</evidence>
<dbReference type="RefSeq" id="WP_056995391.1">
    <property type="nucleotide sequence ID" value="NZ_AZGC01000018.1"/>
</dbReference>
<evidence type="ECO:0000313" key="20">
    <source>
        <dbReference type="EMBL" id="KRL95636.1"/>
    </source>
</evidence>
<comment type="catalytic activity">
    <reaction evidence="14 15">
        <text>tRNA(Phe) + L-phenylalanine + ATP = L-phenylalanyl-tRNA(Phe) + AMP + diphosphate + H(+)</text>
        <dbReference type="Rhea" id="RHEA:19413"/>
        <dbReference type="Rhea" id="RHEA-COMP:9668"/>
        <dbReference type="Rhea" id="RHEA-COMP:9699"/>
        <dbReference type="ChEBI" id="CHEBI:15378"/>
        <dbReference type="ChEBI" id="CHEBI:30616"/>
        <dbReference type="ChEBI" id="CHEBI:33019"/>
        <dbReference type="ChEBI" id="CHEBI:58095"/>
        <dbReference type="ChEBI" id="CHEBI:78442"/>
        <dbReference type="ChEBI" id="CHEBI:78531"/>
        <dbReference type="ChEBI" id="CHEBI:456215"/>
        <dbReference type="EC" id="6.1.1.20"/>
    </reaction>
</comment>
<dbReference type="GO" id="GO:0005524">
    <property type="term" value="F:ATP binding"/>
    <property type="evidence" value="ECO:0007669"/>
    <property type="project" value="UniProtKB-UniRule"/>
</dbReference>
<gene>
    <name evidence="15" type="primary">pheT</name>
    <name evidence="20" type="ORF">FC21_GL000740</name>
</gene>
<dbReference type="SMART" id="SM00896">
    <property type="entry name" value="FDX-ACB"/>
    <property type="match status" value="1"/>
</dbReference>
<comment type="subcellular location">
    <subcellularLocation>
        <location evidence="1 15">Cytoplasm</location>
    </subcellularLocation>
</comment>
<dbReference type="CDD" id="cd02796">
    <property type="entry name" value="tRNA_bind_bactPheRS"/>
    <property type="match status" value="1"/>
</dbReference>
<dbReference type="SUPFAM" id="SSF55681">
    <property type="entry name" value="Class II aaRS and biotin synthetases"/>
    <property type="match status" value="1"/>
</dbReference>
<proteinExistence type="inferred from homology"/>
<comment type="subunit">
    <text evidence="3 15">Tetramer of two alpha and two beta subunits.</text>
</comment>
<organism evidence="20 21">
    <name type="scientific">Limosilactobacillus equigenerosi DSM 18793 = JCM 14505</name>
    <dbReference type="NCBI Taxonomy" id="1423742"/>
    <lineage>
        <taxon>Bacteria</taxon>
        <taxon>Bacillati</taxon>
        <taxon>Bacillota</taxon>
        <taxon>Bacilli</taxon>
        <taxon>Lactobacillales</taxon>
        <taxon>Lactobacillaceae</taxon>
        <taxon>Limosilactobacillus</taxon>
    </lineage>
</organism>
<name>A0A0R1US89_9LACO</name>
<evidence type="ECO:0000256" key="5">
    <source>
        <dbReference type="ARBA" id="ARBA00022555"/>
    </source>
</evidence>
<keyword evidence="11 16" id="KW-0694">RNA-binding</keyword>
<dbReference type="Pfam" id="PF03483">
    <property type="entry name" value="B3_4"/>
    <property type="match status" value="1"/>
</dbReference>
<dbReference type="GO" id="GO:0000287">
    <property type="term" value="F:magnesium ion binding"/>
    <property type="evidence" value="ECO:0007669"/>
    <property type="project" value="UniProtKB-UniRule"/>
</dbReference>
<dbReference type="GO" id="GO:0140096">
    <property type="term" value="F:catalytic activity, acting on a protein"/>
    <property type="evidence" value="ECO:0007669"/>
    <property type="project" value="UniProtKB-ARBA"/>
</dbReference>
<dbReference type="InterPro" id="IPR012340">
    <property type="entry name" value="NA-bd_OB-fold"/>
</dbReference>
<dbReference type="InterPro" id="IPR041616">
    <property type="entry name" value="PheRS_beta_core"/>
</dbReference>
<feature type="binding site" evidence="15">
    <location>
        <position position="471"/>
    </location>
    <ligand>
        <name>Mg(2+)</name>
        <dbReference type="ChEBI" id="CHEBI:18420"/>
        <note>shared with alpha subunit</note>
    </ligand>
</feature>
<dbReference type="Gene3D" id="2.40.50.140">
    <property type="entry name" value="Nucleic acid-binding proteins"/>
    <property type="match status" value="1"/>
</dbReference>
<accession>A0A0R1US89</accession>
<dbReference type="Gene3D" id="3.50.40.10">
    <property type="entry name" value="Phenylalanyl-trna Synthetase, Chain B, domain 3"/>
    <property type="match status" value="1"/>
</dbReference>
<sequence length="808" mass="88919">MNLSYQWLNQYLPLAQNGIKPAELAEKLARTAVEIDDVFTPGAGLKKLVVGYVESVVDHPDSDHLHVCQVQISADETVQIVCGAPNVATGKKVIVALPGARIADNQKIRKGKIRGEVSNGMLCALQEIGFSEKVAPKDYDEGIWFMPDDAVVGDEVYPYLGLDDEIIATDVTPNRGDMFSMYGNVNDIAAMYDLPANFTMHELTETGTENTTDLIQVNVADARLASTYQIRVIKDLQIADSPLWLQRRLWNAGVRPINNVVDVTNYIMLKYGQPLHSFDFDKLTDKQLNVQEITAPTKFTTLDGEVRDLLVGDLVIADGQTPVALAGTMGGESTKVDDQTTSVALEAAIFEPIHVRKQSRRLDLHSESSMRFERGINPELVTQALDEAAFWLQELAHGHATKGIAKVGEPQVAPTPITITTTRVNHVLGTALTTAEIVKLFDRLQFKTNVAGDELEVLVPARRWDISLPADLYEEIARIYGYDNIPETLPTTQDTLGGLNPSQTFIRSARRVMEGLGLNQAISYSLLTEQQATQFTLAATDQTPVKLDYPMSSEHTTARMNLISGLLLDVAYNVARKNTDVALYEQGRAFLPVAGQERPNEPEYLAAAITGNLTPATWQSKPVAVDFFSVKGMVEQLLSNLKLTDVKFVANQTRADMHPGRTADIYVADQLVGFIGQVHPLTAKEYKINETYVFQLDLSQLMTLVNDTNYYTPISKYPSVTRDMALLVDKTVTNADILAVINDNAGKFLVDVKLFDVYQGTNLPGGKKSLAYTLTYQDATATLTEDQVNAAFEKVVTALEAAVNAEVR</sequence>
<dbReference type="FunFam" id="3.30.930.10:FF:000022">
    <property type="entry name" value="Phenylalanine--tRNA ligase beta subunit"/>
    <property type="match status" value="1"/>
</dbReference>
<dbReference type="InterPro" id="IPR036690">
    <property type="entry name" value="Fdx_antiC-bd_sf"/>
</dbReference>
<dbReference type="Pfam" id="PF01588">
    <property type="entry name" value="tRNA_bind"/>
    <property type="match status" value="1"/>
</dbReference>
<dbReference type="Gene3D" id="3.30.56.10">
    <property type="match status" value="2"/>
</dbReference>
<feature type="domain" description="TRNA-binding" evidence="17">
    <location>
        <begin position="42"/>
        <end position="157"/>
    </location>
</feature>
<dbReference type="PANTHER" id="PTHR10947:SF0">
    <property type="entry name" value="PHENYLALANINE--TRNA LIGASE BETA SUBUNIT"/>
    <property type="match status" value="1"/>
</dbReference>
<feature type="domain" description="B5" evidence="19">
    <location>
        <begin position="412"/>
        <end position="487"/>
    </location>
</feature>
<protein>
    <recommendedName>
        <fullName evidence="15">Phenylalanine--tRNA ligase beta subunit</fullName>
        <ecNumber evidence="15">6.1.1.20</ecNumber>
    </recommendedName>
    <alternativeName>
        <fullName evidence="15">Phenylalanyl-tRNA synthetase beta subunit</fullName>
        <shortName evidence="15">PheRS</shortName>
    </alternativeName>
</protein>
<dbReference type="PANTHER" id="PTHR10947">
    <property type="entry name" value="PHENYLALANYL-TRNA SYNTHETASE BETA CHAIN AND LEUCINE-RICH REPEAT-CONTAINING PROTEIN 47"/>
    <property type="match status" value="1"/>
</dbReference>
<dbReference type="InterPro" id="IPR033714">
    <property type="entry name" value="tRNA_bind_bactPheRS"/>
</dbReference>
<evidence type="ECO:0000256" key="1">
    <source>
        <dbReference type="ARBA" id="ARBA00004496"/>
    </source>
</evidence>
<dbReference type="Pfam" id="PF17759">
    <property type="entry name" value="tRNA_synthFbeta"/>
    <property type="match status" value="1"/>
</dbReference>
<dbReference type="STRING" id="417373.GCA_001570685_00802"/>
<evidence type="ECO:0000256" key="3">
    <source>
        <dbReference type="ARBA" id="ARBA00011209"/>
    </source>
</evidence>
<dbReference type="AlphaFoldDB" id="A0A0R1US89"/>
<dbReference type="PATRIC" id="fig|1423742.4.peg.769"/>
<comment type="cofactor">
    <cofactor evidence="15">
        <name>Mg(2+)</name>
        <dbReference type="ChEBI" id="CHEBI:18420"/>
    </cofactor>
    <text evidence="15">Binds 2 magnesium ions per tetramer.</text>
</comment>
<evidence type="ECO:0000256" key="2">
    <source>
        <dbReference type="ARBA" id="ARBA00008653"/>
    </source>
</evidence>
<evidence type="ECO:0000256" key="6">
    <source>
        <dbReference type="ARBA" id="ARBA00022598"/>
    </source>
</evidence>
<dbReference type="SUPFAM" id="SSF46955">
    <property type="entry name" value="Putative DNA-binding domain"/>
    <property type="match status" value="1"/>
</dbReference>
<comment type="caution">
    <text evidence="20">The sequence shown here is derived from an EMBL/GenBank/DDBJ whole genome shotgun (WGS) entry which is preliminary data.</text>
</comment>
<evidence type="ECO:0000256" key="4">
    <source>
        <dbReference type="ARBA" id="ARBA00022490"/>
    </source>
</evidence>
<keyword evidence="12 15" id="KW-0648">Protein biosynthesis</keyword>
<dbReference type="PROSITE" id="PS50886">
    <property type="entry name" value="TRBD"/>
    <property type="match status" value="1"/>
</dbReference>
<dbReference type="GO" id="GO:0009328">
    <property type="term" value="C:phenylalanine-tRNA ligase complex"/>
    <property type="evidence" value="ECO:0007669"/>
    <property type="project" value="TreeGrafter"/>
</dbReference>
<evidence type="ECO:0000256" key="15">
    <source>
        <dbReference type="HAMAP-Rule" id="MF_00283"/>
    </source>
</evidence>
<reference evidence="20 21" key="1">
    <citation type="journal article" date="2015" name="Genome Announc.">
        <title>Expanding the biotechnology potential of lactobacilli through comparative genomics of 213 strains and associated genera.</title>
        <authorList>
            <person name="Sun Z."/>
            <person name="Harris H.M."/>
            <person name="McCann A."/>
            <person name="Guo C."/>
            <person name="Argimon S."/>
            <person name="Zhang W."/>
            <person name="Yang X."/>
            <person name="Jeffery I.B."/>
            <person name="Cooney J.C."/>
            <person name="Kagawa T.F."/>
            <person name="Liu W."/>
            <person name="Song Y."/>
            <person name="Salvetti E."/>
            <person name="Wrobel A."/>
            <person name="Rasinkangas P."/>
            <person name="Parkhill J."/>
            <person name="Rea M.C."/>
            <person name="O'Sullivan O."/>
            <person name="Ritari J."/>
            <person name="Douillard F.P."/>
            <person name="Paul Ross R."/>
            <person name="Yang R."/>
            <person name="Briner A.E."/>
            <person name="Felis G.E."/>
            <person name="de Vos W.M."/>
            <person name="Barrangou R."/>
            <person name="Klaenhammer T.R."/>
            <person name="Caufield P.W."/>
            <person name="Cui Y."/>
            <person name="Zhang H."/>
            <person name="O'Toole P.W."/>
        </authorList>
    </citation>
    <scope>NUCLEOTIDE SEQUENCE [LARGE SCALE GENOMIC DNA]</scope>
    <source>
        <strain evidence="20 21">DSM 18793</strain>
    </source>
</reference>
<dbReference type="InterPro" id="IPR005146">
    <property type="entry name" value="B3/B4_tRNA-bd"/>
</dbReference>
<dbReference type="InterPro" id="IPR004532">
    <property type="entry name" value="Phe-tRNA-ligase_IIc_bsu_bact"/>
</dbReference>
<dbReference type="FunFam" id="3.30.70.380:FF:000001">
    <property type="entry name" value="Phenylalanine--tRNA ligase beta subunit"/>
    <property type="match status" value="1"/>
</dbReference>
<dbReference type="InterPro" id="IPR045060">
    <property type="entry name" value="Phe-tRNA-ligase_IIc_bsu"/>
</dbReference>
<dbReference type="GO" id="GO:0000049">
    <property type="term" value="F:tRNA binding"/>
    <property type="evidence" value="ECO:0007669"/>
    <property type="project" value="UniProtKB-UniRule"/>
</dbReference>
<keyword evidence="7 15" id="KW-0479">Metal-binding</keyword>
<evidence type="ECO:0000256" key="11">
    <source>
        <dbReference type="ARBA" id="ARBA00022884"/>
    </source>
</evidence>
<evidence type="ECO:0000256" key="9">
    <source>
        <dbReference type="ARBA" id="ARBA00022840"/>
    </source>
</evidence>
<dbReference type="FunFam" id="2.40.50.140:FF:000045">
    <property type="entry name" value="Phenylalanine--tRNA ligase beta subunit"/>
    <property type="match status" value="1"/>
</dbReference>
<dbReference type="Pfam" id="PF03147">
    <property type="entry name" value="FDX-ACB"/>
    <property type="match status" value="1"/>
</dbReference>
<dbReference type="GO" id="GO:0006432">
    <property type="term" value="P:phenylalanyl-tRNA aminoacylation"/>
    <property type="evidence" value="ECO:0007669"/>
    <property type="project" value="UniProtKB-UniRule"/>
</dbReference>
<evidence type="ECO:0000259" key="17">
    <source>
        <dbReference type="PROSITE" id="PS50886"/>
    </source>
</evidence>
<dbReference type="CDD" id="cd00769">
    <property type="entry name" value="PheRS_beta_core"/>
    <property type="match status" value="1"/>
</dbReference>
<dbReference type="InterPro" id="IPR002547">
    <property type="entry name" value="tRNA-bd_dom"/>
</dbReference>
<feature type="binding site" evidence="15">
    <location>
        <position position="465"/>
    </location>
    <ligand>
        <name>Mg(2+)</name>
        <dbReference type="ChEBI" id="CHEBI:18420"/>
        <note>shared with alpha subunit</note>
    </ligand>
</feature>
<dbReference type="OrthoDB" id="9805455at2"/>
<keyword evidence="4 15" id="KW-0963">Cytoplasm</keyword>
<comment type="similarity">
    <text evidence="2 15">Belongs to the phenylalanyl-tRNA synthetase beta subunit family. Type 1 subfamily.</text>
</comment>
<keyword evidence="9 15" id="KW-0067">ATP-binding</keyword>
<keyword evidence="13 15" id="KW-0030">Aminoacyl-tRNA synthetase</keyword>
<dbReference type="GO" id="GO:0004826">
    <property type="term" value="F:phenylalanine-tRNA ligase activity"/>
    <property type="evidence" value="ECO:0007669"/>
    <property type="project" value="UniProtKB-UniRule"/>
</dbReference>
<feature type="binding site" evidence="15">
    <location>
        <position position="474"/>
    </location>
    <ligand>
        <name>Mg(2+)</name>
        <dbReference type="ChEBI" id="CHEBI:18420"/>
        <note>shared with alpha subunit</note>
    </ligand>
</feature>
<evidence type="ECO:0000259" key="18">
    <source>
        <dbReference type="PROSITE" id="PS51447"/>
    </source>
</evidence>
<dbReference type="NCBIfam" id="TIGR00472">
    <property type="entry name" value="pheT_bact"/>
    <property type="match status" value="1"/>
</dbReference>
<dbReference type="InterPro" id="IPR005147">
    <property type="entry name" value="tRNA_synthase_B5-dom"/>
</dbReference>
<dbReference type="Gene3D" id="3.30.930.10">
    <property type="entry name" value="Bira Bifunctional Protein, Domain 2"/>
    <property type="match status" value="1"/>
</dbReference>
<evidence type="ECO:0000259" key="19">
    <source>
        <dbReference type="PROSITE" id="PS51483"/>
    </source>
</evidence>
<dbReference type="GO" id="GO:0016740">
    <property type="term" value="F:transferase activity"/>
    <property type="evidence" value="ECO:0007669"/>
    <property type="project" value="UniProtKB-ARBA"/>
</dbReference>
<keyword evidence="5 16" id="KW-0820">tRNA-binding</keyword>
<evidence type="ECO:0000256" key="8">
    <source>
        <dbReference type="ARBA" id="ARBA00022741"/>
    </source>
</evidence>
<dbReference type="Proteomes" id="UP000051084">
    <property type="component" value="Unassembled WGS sequence"/>
</dbReference>
<dbReference type="Gene3D" id="3.30.70.380">
    <property type="entry name" value="Ferrodoxin-fold anticodon-binding domain"/>
    <property type="match status" value="1"/>
</dbReference>
<dbReference type="PROSITE" id="PS51447">
    <property type="entry name" value="FDX_ACB"/>
    <property type="match status" value="1"/>
</dbReference>
<dbReference type="InterPro" id="IPR045864">
    <property type="entry name" value="aa-tRNA-synth_II/BPL/LPL"/>
</dbReference>